<evidence type="ECO:0000256" key="1">
    <source>
        <dbReference type="ARBA" id="ARBA00004651"/>
    </source>
</evidence>
<gene>
    <name evidence="8" type="primary">rarD</name>
    <name evidence="8" type="ORF">DF183_01630</name>
</gene>
<reference evidence="8 9" key="2">
    <citation type="submission" date="2018-05" db="EMBL/GenBank/DDBJ databases">
        <authorList>
            <person name="Lanie J.A."/>
            <person name="Ng W.-L."/>
            <person name="Kazmierczak K.M."/>
            <person name="Andrzejewski T.M."/>
            <person name="Davidsen T.M."/>
            <person name="Wayne K.J."/>
            <person name="Tettelin H."/>
            <person name="Glass J.I."/>
            <person name="Rusch D."/>
            <person name="Podicherti R."/>
            <person name="Tsui H.-C.T."/>
            <person name="Winkler M.E."/>
        </authorList>
    </citation>
    <scope>NUCLEOTIDE SEQUENCE [LARGE SCALE GENOMIC DNA]</scope>
    <source>
        <strain evidence="8 9">YBY</strain>
    </source>
</reference>
<keyword evidence="5" id="KW-0812">Transmembrane</keyword>
<dbReference type="AlphaFoldDB" id="A0A2U2BN66"/>
<protein>
    <submittedName>
        <fullName evidence="8">EamA family transporter RarD</fullName>
    </submittedName>
</protein>
<dbReference type="EMBL" id="QEXO01000001">
    <property type="protein sequence ID" value="PWE15461.1"/>
    <property type="molecule type" value="Genomic_DNA"/>
</dbReference>
<evidence type="ECO:0000256" key="7">
    <source>
        <dbReference type="ARBA" id="ARBA00023136"/>
    </source>
</evidence>
<dbReference type="InterPro" id="IPR000620">
    <property type="entry name" value="EamA_dom"/>
</dbReference>
<evidence type="ECO:0000256" key="2">
    <source>
        <dbReference type="ARBA" id="ARBA00007362"/>
    </source>
</evidence>
<dbReference type="SUPFAM" id="SSF103481">
    <property type="entry name" value="Multidrug resistance efflux transporter EmrE"/>
    <property type="match status" value="2"/>
</dbReference>
<organism evidence="8 9">
    <name type="scientific">Alcaligenes faecalis</name>
    <dbReference type="NCBI Taxonomy" id="511"/>
    <lineage>
        <taxon>Bacteria</taxon>
        <taxon>Pseudomonadati</taxon>
        <taxon>Pseudomonadota</taxon>
        <taxon>Betaproteobacteria</taxon>
        <taxon>Burkholderiales</taxon>
        <taxon>Alcaligenaceae</taxon>
        <taxon>Alcaligenes</taxon>
    </lineage>
</organism>
<name>A0A2U2BN66_ALCFA</name>
<keyword evidence="7" id="KW-0472">Membrane</keyword>
<keyword evidence="6" id="KW-1133">Transmembrane helix</keyword>
<dbReference type="PROSITE" id="PS51257">
    <property type="entry name" value="PROKAR_LIPOPROTEIN"/>
    <property type="match status" value="1"/>
</dbReference>
<evidence type="ECO:0000256" key="6">
    <source>
        <dbReference type="ARBA" id="ARBA00022989"/>
    </source>
</evidence>
<dbReference type="STRING" id="511.UZ73_03260"/>
<dbReference type="NCBIfam" id="TIGR00688">
    <property type="entry name" value="rarD"/>
    <property type="match status" value="1"/>
</dbReference>
<dbReference type="GO" id="GO:0005886">
    <property type="term" value="C:plasma membrane"/>
    <property type="evidence" value="ECO:0007669"/>
    <property type="project" value="UniProtKB-SubCell"/>
</dbReference>
<evidence type="ECO:0000313" key="9">
    <source>
        <dbReference type="Proteomes" id="UP000245216"/>
    </source>
</evidence>
<evidence type="ECO:0000256" key="3">
    <source>
        <dbReference type="ARBA" id="ARBA00022448"/>
    </source>
</evidence>
<keyword evidence="4" id="KW-1003">Cell membrane</keyword>
<dbReference type="InterPro" id="IPR037185">
    <property type="entry name" value="EmrE-like"/>
</dbReference>
<evidence type="ECO:0000313" key="8">
    <source>
        <dbReference type="EMBL" id="PWE15461.1"/>
    </source>
</evidence>
<proteinExistence type="inferred from homology"/>
<comment type="caution">
    <text evidence="8">The sequence shown here is derived from an EMBL/GenBank/DDBJ whole genome shotgun (WGS) entry which is preliminary data.</text>
</comment>
<sequence length="301" mass="34271">MKQGVLLSVLASALFACLYYYATVLHPLSGEQIFAWRIVLGLPALALVITRARRWREVRWVLRHWPGNWRYFALLLLAAALVGVQLWIFVWAPLHQMALDVSLGYFLLPLMMVLVGRVIYKDRLSTIQWIAVALAGLGVLHELFRVGSVSWATAVVVVGYPPYFMLRRYLRLGSLASLWFDLSFLFLPACWLLFVQDTQMWGLFADQPRLIWQVPVLGLISSVALVSYLSASRQLPLALFGILGYVEPVLLFWVAYLLLDEPMSASQWWTYIPIWIAIALMALEGFIKMWRPGPPVPPPKA</sequence>
<comment type="similarity">
    <text evidence="2">Belongs to the EamA transporter family.</text>
</comment>
<dbReference type="RefSeq" id="WP_042482389.1">
    <property type="nucleotide sequence ID" value="NZ_CAXOJJ010000041.1"/>
</dbReference>
<evidence type="ECO:0000256" key="5">
    <source>
        <dbReference type="ARBA" id="ARBA00022692"/>
    </source>
</evidence>
<reference evidence="8 9" key="1">
    <citation type="submission" date="2018-05" db="EMBL/GenBank/DDBJ databases">
        <title>Genome Sequence of an Efficient Indole-Degrading Bacterium, Alcaligenes sp.YBY.</title>
        <authorList>
            <person name="Yang B."/>
        </authorList>
    </citation>
    <scope>NUCLEOTIDE SEQUENCE [LARGE SCALE GENOMIC DNA]</scope>
    <source>
        <strain evidence="8 9">YBY</strain>
    </source>
</reference>
<dbReference type="OrthoDB" id="3250831at2"/>
<comment type="subcellular location">
    <subcellularLocation>
        <location evidence="1">Cell membrane</location>
        <topology evidence="1">Multi-pass membrane protein</topology>
    </subcellularLocation>
</comment>
<dbReference type="Proteomes" id="UP000245216">
    <property type="component" value="Unassembled WGS sequence"/>
</dbReference>
<dbReference type="InterPro" id="IPR004626">
    <property type="entry name" value="RarD"/>
</dbReference>
<keyword evidence="3" id="KW-0813">Transport</keyword>
<evidence type="ECO:0000256" key="4">
    <source>
        <dbReference type="ARBA" id="ARBA00022475"/>
    </source>
</evidence>
<accession>A0A2U2BN66</accession>
<dbReference type="Pfam" id="PF00892">
    <property type="entry name" value="EamA"/>
    <property type="match status" value="1"/>
</dbReference>